<feature type="compositionally biased region" description="Polar residues" evidence="1">
    <location>
        <begin position="29"/>
        <end position="43"/>
    </location>
</feature>
<accession>A0A9P3H2C6</accession>
<protein>
    <submittedName>
        <fullName evidence="2">Uncharacterized protein</fullName>
    </submittedName>
</protein>
<reference evidence="2" key="1">
    <citation type="submission" date="2021-11" db="EMBL/GenBank/DDBJ databases">
        <authorList>
            <person name="Herlambang A."/>
            <person name="Guo Y."/>
            <person name="Takashima Y."/>
            <person name="Nishizawa T."/>
        </authorList>
    </citation>
    <scope>NUCLEOTIDE SEQUENCE</scope>
    <source>
        <strain evidence="2">E1425</strain>
    </source>
</reference>
<evidence type="ECO:0000313" key="2">
    <source>
        <dbReference type="EMBL" id="GJJ68757.1"/>
    </source>
</evidence>
<dbReference type="OrthoDB" id="2433061at2759"/>
<comment type="caution">
    <text evidence="2">The sequence shown here is derived from an EMBL/GenBank/DDBJ whole genome shotgun (WGS) entry which is preliminary data.</text>
</comment>
<sequence>MPSFFKSSSKNKTASAATTPSQTPSQTPRNSFNEQRPGQSKMLTQDEALHLIFKKTMTNPAAGLFIR</sequence>
<evidence type="ECO:0000256" key="1">
    <source>
        <dbReference type="SAM" id="MobiDB-lite"/>
    </source>
</evidence>
<keyword evidence="3" id="KW-1185">Reference proteome</keyword>
<evidence type="ECO:0000313" key="3">
    <source>
        <dbReference type="Proteomes" id="UP000827284"/>
    </source>
</evidence>
<dbReference type="AlphaFoldDB" id="A0A9P3H2C6"/>
<name>A0A9P3H2C6_9FUNG</name>
<dbReference type="EMBL" id="BQFW01000002">
    <property type="protein sequence ID" value="GJJ68757.1"/>
    <property type="molecule type" value="Genomic_DNA"/>
</dbReference>
<organism evidence="2 3">
    <name type="scientific">Entomortierella parvispora</name>
    <dbReference type="NCBI Taxonomy" id="205924"/>
    <lineage>
        <taxon>Eukaryota</taxon>
        <taxon>Fungi</taxon>
        <taxon>Fungi incertae sedis</taxon>
        <taxon>Mucoromycota</taxon>
        <taxon>Mortierellomycotina</taxon>
        <taxon>Mortierellomycetes</taxon>
        <taxon>Mortierellales</taxon>
        <taxon>Mortierellaceae</taxon>
        <taxon>Entomortierella</taxon>
    </lineage>
</organism>
<feature type="compositionally biased region" description="Low complexity" evidence="1">
    <location>
        <begin position="1"/>
        <end position="28"/>
    </location>
</feature>
<dbReference type="Proteomes" id="UP000827284">
    <property type="component" value="Unassembled WGS sequence"/>
</dbReference>
<proteinExistence type="predicted"/>
<feature type="region of interest" description="Disordered" evidence="1">
    <location>
        <begin position="1"/>
        <end position="43"/>
    </location>
</feature>
<reference evidence="2" key="2">
    <citation type="journal article" date="2022" name="Microbiol. Resour. Announc.">
        <title>Whole-Genome Sequence of Entomortierella parvispora E1425, a Mucoromycotan Fungus Associated with Burkholderiaceae-Related Endosymbiotic Bacteria.</title>
        <authorList>
            <person name="Herlambang A."/>
            <person name="Guo Y."/>
            <person name="Takashima Y."/>
            <person name="Narisawa K."/>
            <person name="Ohta H."/>
            <person name="Nishizawa T."/>
        </authorList>
    </citation>
    <scope>NUCLEOTIDE SEQUENCE</scope>
    <source>
        <strain evidence="2">E1425</strain>
    </source>
</reference>
<gene>
    <name evidence="2" type="ORF">EMPS_01103</name>
</gene>